<dbReference type="GO" id="GO:0022857">
    <property type="term" value="F:transmembrane transporter activity"/>
    <property type="evidence" value="ECO:0007669"/>
    <property type="project" value="InterPro"/>
</dbReference>
<dbReference type="EMBL" id="CP060713">
    <property type="protein sequence ID" value="QNN51684.1"/>
    <property type="molecule type" value="Genomic_DNA"/>
</dbReference>
<dbReference type="Pfam" id="PF07690">
    <property type="entry name" value="MFS_1"/>
    <property type="match status" value="1"/>
</dbReference>
<dbReference type="PANTHER" id="PTHR23513:SF11">
    <property type="entry name" value="STAPHYLOFERRIN A TRANSPORTER"/>
    <property type="match status" value="1"/>
</dbReference>
<keyword evidence="5 6" id="KW-0472">Membrane</keyword>
<dbReference type="Gene3D" id="1.20.1250.20">
    <property type="entry name" value="MFS general substrate transporter like domains"/>
    <property type="match status" value="1"/>
</dbReference>
<evidence type="ECO:0000256" key="5">
    <source>
        <dbReference type="ARBA" id="ARBA00023136"/>
    </source>
</evidence>
<evidence type="ECO:0000313" key="8">
    <source>
        <dbReference type="Proteomes" id="UP000515947"/>
    </source>
</evidence>
<feature type="transmembrane region" description="Helical" evidence="6">
    <location>
        <begin position="294"/>
        <end position="314"/>
    </location>
</feature>
<name>A0A7G9R7V9_9ACTN</name>
<evidence type="ECO:0000313" key="7">
    <source>
        <dbReference type="EMBL" id="QNN51684.1"/>
    </source>
</evidence>
<organism evidence="7 8">
    <name type="scientific">Nocardioides mesophilus</name>
    <dbReference type="NCBI Taxonomy" id="433659"/>
    <lineage>
        <taxon>Bacteria</taxon>
        <taxon>Bacillati</taxon>
        <taxon>Actinomycetota</taxon>
        <taxon>Actinomycetes</taxon>
        <taxon>Propionibacteriales</taxon>
        <taxon>Nocardioidaceae</taxon>
        <taxon>Nocardioides</taxon>
    </lineage>
</organism>
<dbReference type="PANTHER" id="PTHR23513">
    <property type="entry name" value="INTEGRAL MEMBRANE EFFLUX PROTEIN-RELATED"/>
    <property type="match status" value="1"/>
</dbReference>
<evidence type="ECO:0000256" key="4">
    <source>
        <dbReference type="ARBA" id="ARBA00022989"/>
    </source>
</evidence>
<dbReference type="SUPFAM" id="SSF103473">
    <property type="entry name" value="MFS general substrate transporter"/>
    <property type="match status" value="1"/>
</dbReference>
<evidence type="ECO:0000256" key="3">
    <source>
        <dbReference type="ARBA" id="ARBA00022692"/>
    </source>
</evidence>
<feature type="transmembrane region" description="Helical" evidence="6">
    <location>
        <begin position="266"/>
        <end position="287"/>
    </location>
</feature>
<evidence type="ECO:0000256" key="1">
    <source>
        <dbReference type="ARBA" id="ARBA00004651"/>
    </source>
</evidence>
<feature type="transmembrane region" description="Helical" evidence="6">
    <location>
        <begin position="361"/>
        <end position="382"/>
    </location>
</feature>
<protein>
    <submittedName>
        <fullName evidence="7">MFS transporter</fullName>
    </submittedName>
</protein>
<keyword evidence="8" id="KW-1185">Reference proteome</keyword>
<evidence type="ECO:0000256" key="2">
    <source>
        <dbReference type="ARBA" id="ARBA00022475"/>
    </source>
</evidence>
<gene>
    <name evidence="7" type="ORF">H9L09_14070</name>
</gene>
<accession>A0A7G9R7V9</accession>
<dbReference type="Proteomes" id="UP000515947">
    <property type="component" value="Chromosome"/>
</dbReference>
<feature type="transmembrane region" description="Helical" evidence="6">
    <location>
        <begin position="151"/>
        <end position="171"/>
    </location>
</feature>
<reference evidence="7 8" key="1">
    <citation type="submission" date="2020-08" db="EMBL/GenBank/DDBJ databases">
        <title>Genome sequence of Nocardioides mesophilus KACC 16243T.</title>
        <authorList>
            <person name="Hyun D.-W."/>
            <person name="Bae J.-W."/>
        </authorList>
    </citation>
    <scope>NUCLEOTIDE SEQUENCE [LARGE SCALE GENOMIC DNA]</scope>
    <source>
        <strain evidence="7 8">KACC 16243</strain>
    </source>
</reference>
<dbReference type="CDD" id="cd06173">
    <property type="entry name" value="MFS_MefA_like"/>
    <property type="match status" value="1"/>
</dbReference>
<keyword evidence="4 6" id="KW-1133">Transmembrane helix</keyword>
<feature type="transmembrane region" description="Helical" evidence="6">
    <location>
        <begin position="388"/>
        <end position="408"/>
    </location>
</feature>
<dbReference type="AlphaFoldDB" id="A0A7G9R7V9"/>
<evidence type="ECO:0000256" key="6">
    <source>
        <dbReference type="SAM" id="Phobius"/>
    </source>
</evidence>
<keyword evidence="3 6" id="KW-0812">Transmembrane</keyword>
<feature type="transmembrane region" description="Helical" evidence="6">
    <location>
        <begin position="320"/>
        <end position="340"/>
    </location>
</feature>
<sequence>MPMKPRVPAVLRDEPQYRLLFSSQVLSILGDRVTSVVLPFAVLSVGGRVGDVALVSAAQFLPFALLALPAGVWADRWDRKRILVVSDVVRLLCQLTAGTLLLTGGAGVGHLAVLAAVYGAADAFFAPAFTGLLPSTVSPLNLQPANALRGLSFSTAAIAGPVLAGLLVTFAGGPGGALLFDAASFVVSVALLLPLRPRVVSAVLHEEDPVASTDHFWTSLREGWAEVTGRPWLVSFLSGMAVYHVVVLPAVFVVGPVIADTEMSGASSWAIISTGFGLGCVLGDLVFLRWRPRFALRVAALMLVGASTQAAIIGSGLGHWAIGGLELLAGICVTGCFTLWETTLQEHVPERSLSRVSSYDYLTSAGLIPLGNLLVGAAGAAVGVHPTLYAMSVLAIGYAAVVASLPSVRQLTRGVPAPVA</sequence>
<dbReference type="KEGG" id="nmes:H9L09_14070"/>
<comment type="subcellular location">
    <subcellularLocation>
        <location evidence="1">Cell membrane</location>
        <topology evidence="1">Multi-pass membrane protein</topology>
    </subcellularLocation>
</comment>
<feature type="transmembrane region" description="Helical" evidence="6">
    <location>
        <begin position="21"/>
        <end position="46"/>
    </location>
</feature>
<dbReference type="InterPro" id="IPR036259">
    <property type="entry name" value="MFS_trans_sf"/>
</dbReference>
<feature type="transmembrane region" description="Helical" evidence="6">
    <location>
        <begin position="52"/>
        <end position="74"/>
    </location>
</feature>
<keyword evidence="2" id="KW-1003">Cell membrane</keyword>
<feature type="transmembrane region" description="Helical" evidence="6">
    <location>
        <begin position="232"/>
        <end position="254"/>
    </location>
</feature>
<dbReference type="GO" id="GO:0005886">
    <property type="term" value="C:plasma membrane"/>
    <property type="evidence" value="ECO:0007669"/>
    <property type="project" value="UniProtKB-SubCell"/>
</dbReference>
<dbReference type="InterPro" id="IPR011701">
    <property type="entry name" value="MFS"/>
</dbReference>
<feature type="transmembrane region" description="Helical" evidence="6">
    <location>
        <begin position="95"/>
        <end position="118"/>
    </location>
</feature>
<proteinExistence type="predicted"/>